<name>A0A1Y1S7S4_9MICR</name>
<dbReference type="InterPro" id="IPR007832">
    <property type="entry name" value="RNA_pol_Rpc34"/>
</dbReference>
<evidence type="ECO:0000256" key="1">
    <source>
        <dbReference type="ARBA" id="ARBA00004123"/>
    </source>
</evidence>
<accession>A0A1Y1S7S4</accession>
<dbReference type="InterPro" id="IPR036390">
    <property type="entry name" value="WH_DNA-bd_sf"/>
</dbReference>
<keyword evidence="5" id="KW-0539">Nucleus</keyword>
<reference evidence="6 7" key="1">
    <citation type="journal article" date="2017" name="Environ. Microbiol.">
        <title>Decay of the glycolytic pathway and adaptation to intranuclear parasitism within Enterocytozoonidae microsporidia.</title>
        <authorList>
            <person name="Wiredu Boakye D."/>
            <person name="Jaroenlak P."/>
            <person name="Prachumwat A."/>
            <person name="Williams T.A."/>
            <person name="Bateman K.S."/>
            <person name="Itsathitphaisarn O."/>
            <person name="Sritunyalucksana K."/>
            <person name="Paszkiewicz K.H."/>
            <person name="Moore K.A."/>
            <person name="Stentiford G.D."/>
            <person name="Williams B.A."/>
        </authorList>
    </citation>
    <scope>NUCLEOTIDE SEQUENCE [LARGE SCALE GENOMIC DNA]</scope>
    <source>
        <strain evidence="6 7">GB1</strain>
    </source>
</reference>
<dbReference type="InterPro" id="IPR036388">
    <property type="entry name" value="WH-like_DNA-bd_sf"/>
</dbReference>
<comment type="caution">
    <text evidence="6">The sequence shown here is derived from an EMBL/GenBank/DDBJ whole genome shotgun (WGS) entry which is preliminary data.</text>
</comment>
<dbReference type="InterPro" id="IPR016049">
    <property type="entry name" value="RNA_pol_Rpc34-like"/>
</dbReference>
<evidence type="ECO:0000313" key="7">
    <source>
        <dbReference type="Proteomes" id="UP000192639"/>
    </source>
</evidence>
<keyword evidence="4" id="KW-0804">Transcription</keyword>
<comment type="subcellular location">
    <subcellularLocation>
        <location evidence="1">Nucleus</location>
    </subcellularLocation>
</comment>
<dbReference type="OrthoDB" id="613763at2759"/>
<dbReference type="GO" id="GO:0005666">
    <property type="term" value="C:RNA polymerase III complex"/>
    <property type="evidence" value="ECO:0007669"/>
    <property type="project" value="InterPro"/>
</dbReference>
<evidence type="ECO:0000256" key="2">
    <source>
        <dbReference type="ARBA" id="ARBA00011038"/>
    </source>
</evidence>
<dbReference type="EMBL" id="LWDP01000017">
    <property type="protein sequence ID" value="ORD94518.1"/>
    <property type="molecule type" value="Genomic_DNA"/>
</dbReference>
<dbReference type="FunFam" id="1.10.10.10:FF:000116">
    <property type="entry name" value="DNA-directed RNA polymerase III subunit RPC6"/>
    <property type="match status" value="1"/>
</dbReference>
<protein>
    <submittedName>
        <fullName evidence="6">RPC6</fullName>
    </submittedName>
</protein>
<proteinExistence type="inferred from homology"/>
<dbReference type="GO" id="GO:0006383">
    <property type="term" value="P:transcription by RNA polymerase III"/>
    <property type="evidence" value="ECO:0007669"/>
    <property type="project" value="InterPro"/>
</dbReference>
<comment type="similarity">
    <text evidence="2">Belongs to the eukaryotic RPC34/RPC39 RNA polymerase subunit family.</text>
</comment>
<gene>
    <name evidence="6" type="primary">RPC6</name>
    <name evidence="6" type="ORF">ECANGB1_606</name>
</gene>
<evidence type="ECO:0000256" key="3">
    <source>
        <dbReference type="ARBA" id="ARBA00022478"/>
    </source>
</evidence>
<evidence type="ECO:0000313" key="6">
    <source>
        <dbReference type="EMBL" id="ORD94518.1"/>
    </source>
</evidence>
<keyword evidence="7" id="KW-1185">Reference proteome</keyword>
<keyword evidence="3" id="KW-0240">DNA-directed RNA polymerase</keyword>
<dbReference type="GO" id="GO:0005654">
    <property type="term" value="C:nucleoplasm"/>
    <property type="evidence" value="ECO:0007669"/>
    <property type="project" value="UniProtKB-ARBA"/>
</dbReference>
<dbReference type="SUPFAM" id="SSF46785">
    <property type="entry name" value="Winged helix' DNA-binding domain"/>
    <property type="match status" value="1"/>
</dbReference>
<dbReference type="Gene3D" id="1.10.10.10">
    <property type="entry name" value="Winged helix-like DNA-binding domain superfamily/Winged helix DNA-binding domain"/>
    <property type="match status" value="1"/>
</dbReference>
<evidence type="ECO:0000256" key="5">
    <source>
        <dbReference type="ARBA" id="ARBA00023242"/>
    </source>
</evidence>
<sequence length="238" mass="27590">MNRSKILEFIKENDVTTEKMIFKHFPGLTKVDLSVILDELINMEQVEVNQVGSIFHYSIKESGKIDQEGLVIEAVKGAGTKGIWMRDIRTKTNIPHNYLLKILKKLEQTQTIKSIKSVNSNKKTYILYGLEPDEEVTGGIWFNNNDVDLEFVNNLMEIIYKFVLQRQNRYVELCGVAELPTILEVQNFLIEHKILEIKITQDEIETLLDTLVYDGRLEKLTHKCITHYYALQPITKSD</sequence>
<dbReference type="Proteomes" id="UP000192639">
    <property type="component" value="Unassembled WGS sequence"/>
</dbReference>
<dbReference type="VEuPathDB" id="MicrosporidiaDB:ECANGB1_606"/>
<dbReference type="Pfam" id="PF05158">
    <property type="entry name" value="RNA_pol_Rpc34"/>
    <property type="match status" value="1"/>
</dbReference>
<evidence type="ECO:0000256" key="4">
    <source>
        <dbReference type="ARBA" id="ARBA00023163"/>
    </source>
</evidence>
<dbReference type="AlphaFoldDB" id="A0A1Y1S7S4"/>
<organism evidence="6 7">
    <name type="scientific">Enterospora canceri</name>
    <dbReference type="NCBI Taxonomy" id="1081671"/>
    <lineage>
        <taxon>Eukaryota</taxon>
        <taxon>Fungi</taxon>
        <taxon>Fungi incertae sedis</taxon>
        <taxon>Microsporidia</taxon>
        <taxon>Enterocytozoonidae</taxon>
        <taxon>Enterospora</taxon>
    </lineage>
</organism>
<dbReference type="GO" id="GO:0005737">
    <property type="term" value="C:cytoplasm"/>
    <property type="evidence" value="ECO:0007669"/>
    <property type="project" value="UniProtKB-ARBA"/>
</dbReference>
<dbReference type="PANTHER" id="PTHR12780">
    <property type="entry name" value="RNA POLYMERASE III DNA DIRECTED , 39KD SUBUNIT-RELATED"/>
    <property type="match status" value="1"/>
</dbReference>